<organism evidence="2 3">
    <name type="scientific">Apatococcus lobatus</name>
    <dbReference type="NCBI Taxonomy" id="904363"/>
    <lineage>
        <taxon>Eukaryota</taxon>
        <taxon>Viridiplantae</taxon>
        <taxon>Chlorophyta</taxon>
        <taxon>core chlorophytes</taxon>
        <taxon>Trebouxiophyceae</taxon>
        <taxon>Chlorellales</taxon>
        <taxon>Chlorellaceae</taxon>
        <taxon>Apatococcus</taxon>
    </lineage>
</organism>
<feature type="compositionally biased region" description="Acidic residues" evidence="1">
    <location>
        <begin position="1621"/>
        <end position="1630"/>
    </location>
</feature>
<feature type="compositionally biased region" description="Basic and acidic residues" evidence="1">
    <location>
        <begin position="1383"/>
        <end position="1398"/>
    </location>
</feature>
<feature type="compositionally biased region" description="Polar residues" evidence="1">
    <location>
        <begin position="1371"/>
        <end position="1382"/>
    </location>
</feature>
<evidence type="ECO:0000256" key="1">
    <source>
        <dbReference type="SAM" id="MobiDB-lite"/>
    </source>
</evidence>
<reference evidence="2 3" key="1">
    <citation type="journal article" date="2024" name="Nat. Commun.">
        <title>Phylogenomics reveals the evolutionary origins of lichenization in chlorophyte algae.</title>
        <authorList>
            <person name="Puginier C."/>
            <person name="Libourel C."/>
            <person name="Otte J."/>
            <person name="Skaloud P."/>
            <person name="Haon M."/>
            <person name="Grisel S."/>
            <person name="Petersen M."/>
            <person name="Berrin J.G."/>
            <person name="Delaux P.M."/>
            <person name="Dal Grande F."/>
            <person name="Keller J."/>
        </authorList>
    </citation>
    <scope>NUCLEOTIDE SEQUENCE [LARGE SCALE GENOMIC DNA]</scope>
    <source>
        <strain evidence="2 3">SAG 2145</strain>
    </source>
</reference>
<feature type="region of interest" description="Disordered" evidence="1">
    <location>
        <begin position="640"/>
        <end position="704"/>
    </location>
</feature>
<feature type="compositionally biased region" description="Polar residues" evidence="1">
    <location>
        <begin position="1069"/>
        <end position="1084"/>
    </location>
</feature>
<name>A0AAW1Q8E2_9CHLO</name>
<feature type="region of interest" description="Disordered" evidence="1">
    <location>
        <begin position="589"/>
        <end position="625"/>
    </location>
</feature>
<gene>
    <name evidence="2" type="ORF">WJX74_004891</name>
</gene>
<feature type="compositionally biased region" description="Basic residues" evidence="1">
    <location>
        <begin position="1238"/>
        <end position="1247"/>
    </location>
</feature>
<feature type="region of interest" description="Disordered" evidence="1">
    <location>
        <begin position="1356"/>
        <end position="1419"/>
    </location>
</feature>
<feature type="compositionally biased region" description="Acidic residues" evidence="1">
    <location>
        <begin position="1008"/>
        <end position="1019"/>
    </location>
</feature>
<protein>
    <submittedName>
        <fullName evidence="2">Uncharacterized protein</fullName>
    </submittedName>
</protein>
<dbReference type="EMBL" id="JALJOS010000060">
    <property type="protein sequence ID" value="KAK9818550.1"/>
    <property type="molecule type" value="Genomic_DNA"/>
</dbReference>
<feature type="compositionally biased region" description="Basic and acidic residues" evidence="1">
    <location>
        <begin position="516"/>
        <end position="529"/>
    </location>
</feature>
<feature type="region of interest" description="Disordered" evidence="1">
    <location>
        <begin position="1599"/>
        <end position="1632"/>
    </location>
</feature>
<feature type="region of interest" description="Disordered" evidence="1">
    <location>
        <begin position="407"/>
        <end position="529"/>
    </location>
</feature>
<evidence type="ECO:0000313" key="3">
    <source>
        <dbReference type="Proteomes" id="UP001438707"/>
    </source>
</evidence>
<accession>A0AAW1Q8E2</accession>
<feature type="compositionally biased region" description="Polar residues" evidence="1">
    <location>
        <begin position="607"/>
        <end position="622"/>
    </location>
</feature>
<keyword evidence="3" id="KW-1185">Reference proteome</keyword>
<evidence type="ECO:0000313" key="2">
    <source>
        <dbReference type="EMBL" id="KAK9818550.1"/>
    </source>
</evidence>
<sequence length="1769" mass="191845">MHGFLVIPGFPEVHTRWYLAFCLLVESFLLNTGFLAPPASLLQAGRRTGEQQRVRKTPGELQDGSPDFRRFALHSIPSYHGAEAARPQELSLTTVKPGRAKALLNMGKDATAISGSNRSQASNRSPQLLPGLSVRINALKKTFNGGPSFSLVMNDIAKQRHRRNPYSEKYLQLCLSSFAQEAAGEEDLGSRAIAEDAANNMHVRIELIKSMKASLVKQAQQALKQCTGPGCLRPEAKAAKKSMAQKKQSHQAAASSLGDQEEAAFWDHFKQVCNGAASPENQGLASLVSVLAKSPHIRTHKQLCFNLDNELRRPSFAQATSRLVEAETHRLHEEARLTASGNDQAIQEAIAKLQPGLHDVDARFPLDIPSEDWTAPVEQIPLPAYLKEMLVDDGEALSGMDMPGPAATLGAVDGGDLLPIPQDMHSGPEGSDCPQSAAPAPTSPHPPGTSNWQESESRHIVTAASAGQHHSESAQLCEDPSCSPPIQPDGSAGGSWQQQHGHAHADGSEQGAALGMKKEDGQQQKECEGDGLEHELVATRPQPPRAVPVFQKRRRAHLDQLPQWLASGEHKEIEDAEASQDARIVEEAAPAEAAARGLKPAEALPRQQPQPSSCRNASNSRFQPLHLDTLRTKDDIAHGTSEHDQDISHQRHQAWIPGPSRVKPVIPSRRRILLDSDDDDQQTHRDRAEGADASGVQGQAVGLEPKPLEALKPKRQKRVRQQQQLRQPLTFDLSEANVQRFHPDIVMRLPASSKRHFKPVADVESLLLQPSGSAKAAAKGKQSGLGRGSEVGKGAVPRGGPWLPRLAHGADMFQSGLLLSINLVELREKRAQMQPQIEKALCAMDPARGQLLTNADMAAWDDEWDPAEPSGSPAAKNAVPNCMATAHVHASPASPAPCSPACPIYFNDASGDTVLNACSQSYQNPKWSALQNPVPSAFYNETLPRLQKHRQSNNAPFEVSEFNATVTSAMRHPRQATRFRPQWSPAAGNCLPTTYREPPGEPRFQYEDPSEASEDEDEDDPFAALDRLPMPAIPPKLRSLHTFESTNGLQQHQGPKDAALSRSAACAKNAQQPTIPSPQGTPARSQKAAPFPAGTDEDAQQPMITSTEGTPALSQSAEPFPAGTAQDCNMSAQVEDTGCLLVFNDAIDSVDQVQMPHSHIAAELHVQYQHQDSRHAAQAIFRHEESAVPMTTSTFPMDVSNPIWQQQSNMHAARQATRGEKAAAPMSGLSQPSECQQNHHHHHHQQKNNKDALEGQHCQQQQQQQRPMLEAELSHRQGQDDQGLSCLVTFRDRDDAFDSTDPTAAHAIHRAELDALAFPVLPISQAAFKNFDQQFSNVDGSLTAALLDQLDLTASPAQKQHAEERSALRPRSTTGNALSLNQKEADFSEHNRTLRIRQDASPAHPSAFTGGPQQGLSKSPITTACMVGELPDETGLHPHSHAAHSQEAMLHLDAADTSAVHGMLSASEQQAPAAWTTAHDSSKDFSEADQLNLALVTSGEASHAQISFAAADDRPNDRVQPGMLGIVDDGCSLALLDKTNNGPRRNGMGTAEAEEIQACGMTDAGRNGHKNPGCSLVFLDELGLGDAVGHQLSGASFQDWHADMPDEPGSPQTFQHAQENNQEEQDDCGPEDFAQAISGFHQDSAAEQKCSRKRWREELHEQIIQDALQEKMQDTLSLEPLVQSIAKDVDALGSEPIPLEKLHRSLQAGSDNTTAETDSLQRSFVALLTVATHVNTGRLALEQHADDQQLLLTRNSPSKGVAASFARAR</sequence>
<feature type="region of interest" description="Disordered" evidence="1">
    <location>
        <begin position="1046"/>
        <end position="1100"/>
    </location>
</feature>
<feature type="region of interest" description="Disordered" evidence="1">
    <location>
        <begin position="1207"/>
        <end position="1281"/>
    </location>
</feature>
<comment type="caution">
    <text evidence="2">The sequence shown here is derived from an EMBL/GenBank/DDBJ whole genome shotgun (WGS) entry which is preliminary data.</text>
</comment>
<dbReference type="Proteomes" id="UP001438707">
    <property type="component" value="Unassembled WGS sequence"/>
</dbReference>
<feature type="compositionally biased region" description="Low complexity" evidence="1">
    <location>
        <begin position="589"/>
        <end position="604"/>
    </location>
</feature>
<feature type="region of interest" description="Disordered" evidence="1">
    <location>
        <begin position="972"/>
        <end position="1019"/>
    </location>
</feature>
<feature type="compositionally biased region" description="Basic and acidic residues" evidence="1">
    <location>
        <begin position="681"/>
        <end position="690"/>
    </location>
</feature>
<feature type="compositionally biased region" description="Basic and acidic residues" evidence="1">
    <location>
        <begin position="640"/>
        <end position="649"/>
    </location>
</feature>
<proteinExistence type="predicted"/>
<feature type="compositionally biased region" description="Polar residues" evidence="1">
    <location>
        <begin position="1610"/>
        <end position="1620"/>
    </location>
</feature>